<protein>
    <submittedName>
        <fullName evidence="1">RteC protein</fullName>
    </submittedName>
</protein>
<dbReference type="Pfam" id="PF09357">
    <property type="entry name" value="RteC"/>
    <property type="match status" value="1"/>
</dbReference>
<dbReference type="Proteomes" id="UP000293874">
    <property type="component" value="Unassembled WGS sequence"/>
</dbReference>
<dbReference type="AlphaFoldDB" id="A0A4Q7M9U1"/>
<evidence type="ECO:0000313" key="2">
    <source>
        <dbReference type="Proteomes" id="UP000293874"/>
    </source>
</evidence>
<dbReference type="EMBL" id="SGXA01000007">
    <property type="protein sequence ID" value="RZS63973.1"/>
    <property type="molecule type" value="Genomic_DNA"/>
</dbReference>
<comment type="caution">
    <text evidence="1">The sequence shown here is derived from an EMBL/GenBank/DDBJ whole genome shotgun (WGS) entry which is preliminary data.</text>
</comment>
<sequence>MREQYRQLYEKMLVEMEDCGKRYATEKEQIECCFQTCERNWNALLQLLDHRQFRTINDEIWFFKTVKPAFTGMLEYFALVYKAALFHPESGSDVQEISNFWRKELRHAEKFLEENEQFYHYYKTGRTEMDEVYFVRTVHPQDPSVPVAYRSHHGTISFHNNSSHDGLFAAIQARDKYLSYVKRKIQTVESQ</sequence>
<evidence type="ECO:0000313" key="1">
    <source>
        <dbReference type="EMBL" id="RZS63973.1"/>
    </source>
</evidence>
<dbReference type="RefSeq" id="WP_130544540.1">
    <property type="nucleotide sequence ID" value="NZ_CP042431.1"/>
</dbReference>
<dbReference type="OrthoDB" id="660148at2"/>
<gene>
    <name evidence="1" type="ORF">EV199_6073</name>
</gene>
<organism evidence="1 2">
    <name type="scientific">Pseudobacter ginsenosidimutans</name>
    <dbReference type="NCBI Taxonomy" id="661488"/>
    <lineage>
        <taxon>Bacteria</taxon>
        <taxon>Pseudomonadati</taxon>
        <taxon>Bacteroidota</taxon>
        <taxon>Chitinophagia</taxon>
        <taxon>Chitinophagales</taxon>
        <taxon>Chitinophagaceae</taxon>
        <taxon>Pseudobacter</taxon>
    </lineage>
</organism>
<keyword evidence="2" id="KW-1185">Reference proteome</keyword>
<reference evidence="1 2" key="1">
    <citation type="submission" date="2019-02" db="EMBL/GenBank/DDBJ databases">
        <title>Genomic Encyclopedia of Type Strains, Phase IV (KMG-IV): sequencing the most valuable type-strain genomes for metagenomic binning, comparative biology and taxonomic classification.</title>
        <authorList>
            <person name="Goeker M."/>
        </authorList>
    </citation>
    <scope>NUCLEOTIDE SEQUENCE [LARGE SCALE GENOMIC DNA]</scope>
    <source>
        <strain evidence="1 2">DSM 18116</strain>
    </source>
</reference>
<dbReference type="InterPro" id="IPR018534">
    <property type="entry name" value="Tet_reg_excision_RteC"/>
</dbReference>
<name>A0A4Q7M9U1_9BACT</name>
<accession>A0A4Q7M9U1</accession>
<proteinExistence type="predicted"/>